<dbReference type="PROSITE" id="PS51318">
    <property type="entry name" value="TAT"/>
    <property type="match status" value="1"/>
</dbReference>
<dbReference type="InterPro" id="IPR006311">
    <property type="entry name" value="TAT_signal"/>
</dbReference>
<evidence type="ECO:0000256" key="1">
    <source>
        <dbReference type="ARBA" id="ARBA00002510"/>
    </source>
</evidence>
<evidence type="ECO:0000256" key="2">
    <source>
        <dbReference type="ARBA" id="ARBA00004651"/>
    </source>
</evidence>
<dbReference type="InterPro" id="IPR011541">
    <property type="entry name" value="Ni/Co_transpt_high_affinity"/>
</dbReference>
<feature type="transmembrane region" description="Helical" evidence="14">
    <location>
        <begin position="274"/>
        <end position="297"/>
    </location>
</feature>
<dbReference type="GO" id="GO:0006824">
    <property type="term" value="P:cobalt ion transport"/>
    <property type="evidence" value="ECO:0007669"/>
    <property type="project" value="UniProtKB-KW"/>
</dbReference>
<comment type="caution">
    <text evidence="16">The sequence shown here is derived from an EMBL/GenBank/DDBJ whole genome shotgun (WGS) entry which is preliminary data.</text>
</comment>
<dbReference type="GO" id="GO:0015099">
    <property type="term" value="F:nickel cation transmembrane transporter activity"/>
    <property type="evidence" value="ECO:0007669"/>
    <property type="project" value="InterPro"/>
</dbReference>
<dbReference type="GO" id="GO:0046583">
    <property type="term" value="F:monoatomic cation efflux transmembrane transporter activity"/>
    <property type="evidence" value="ECO:0007669"/>
    <property type="project" value="TreeGrafter"/>
</dbReference>
<keyword evidence="8 14" id="KW-1133">Transmembrane helix</keyword>
<organism evidence="16 17">
    <name type="scientific">Paractinoplanes rishiriensis</name>
    <dbReference type="NCBI Taxonomy" id="1050105"/>
    <lineage>
        <taxon>Bacteria</taxon>
        <taxon>Bacillati</taxon>
        <taxon>Actinomycetota</taxon>
        <taxon>Actinomycetes</taxon>
        <taxon>Micromonosporales</taxon>
        <taxon>Micromonosporaceae</taxon>
        <taxon>Paractinoplanes</taxon>
    </lineage>
</organism>
<keyword evidence="4" id="KW-0813">Transport</keyword>
<reference evidence="16" key="1">
    <citation type="submission" date="2021-01" db="EMBL/GenBank/DDBJ databases">
        <title>Whole genome shotgun sequence of Actinoplanes rishiriensis NBRC 108556.</title>
        <authorList>
            <person name="Komaki H."/>
            <person name="Tamura T."/>
        </authorList>
    </citation>
    <scope>NUCLEOTIDE SEQUENCE</scope>
    <source>
        <strain evidence="16">NBRC 108556</strain>
    </source>
</reference>
<dbReference type="GO" id="GO:0010045">
    <property type="term" value="P:response to nickel cation"/>
    <property type="evidence" value="ECO:0007669"/>
    <property type="project" value="TreeGrafter"/>
</dbReference>
<dbReference type="InterPro" id="IPR051224">
    <property type="entry name" value="NiCoT_RcnA"/>
</dbReference>
<feature type="transmembrane region" description="Helical" evidence="14">
    <location>
        <begin position="400"/>
        <end position="426"/>
    </location>
</feature>
<comment type="subcellular location">
    <subcellularLocation>
        <location evidence="2">Cell membrane</location>
        <topology evidence="2">Multi-pass membrane protein</topology>
    </subcellularLocation>
</comment>
<protein>
    <recommendedName>
        <fullName evidence="18">High-affinity nickel-transporter</fullName>
    </recommendedName>
</protein>
<keyword evidence="11 14" id="KW-0472">Membrane</keyword>
<evidence type="ECO:0008006" key="18">
    <source>
        <dbReference type="Google" id="ProtNLM"/>
    </source>
</evidence>
<accession>A0A919MQX7</accession>
<feature type="transmembrane region" description="Helical" evidence="14">
    <location>
        <begin position="309"/>
        <end position="332"/>
    </location>
</feature>
<evidence type="ECO:0000256" key="3">
    <source>
        <dbReference type="ARBA" id="ARBA00022426"/>
    </source>
</evidence>
<name>A0A919MQX7_9ACTN</name>
<evidence type="ECO:0000256" key="6">
    <source>
        <dbReference type="ARBA" id="ARBA00022596"/>
    </source>
</evidence>
<comment type="function">
    <text evidence="1">Efflux system for nickel and cobalt.</text>
</comment>
<evidence type="ECO:0000256" key="4">
    <source>
        <dbReference type="ARBA" id="ARBA00022448"/>
    </source>
</evidence>
<evidence type="ECO:0000256" key="7">
    <source>
        <dbReference type="ARBA" id="ARBA00022692"/>
    </source>
</evidence>
<gene>
    <name evidence="16" type="ORF">Ari01nite_40710</name>
</gene>
<evidence type="ECO:0000256" key="11">
    <source>
        <dbReference type="ARBA" id="ARBA00023136"/>
    </source>
</evidence>
<evidence type="ECO:0000256" key="12">
    <source>
        <dbReference type="ARBA" id="ARBA00023285"/>
    </source>
</evidence>
<dbReference type="EMBL" id="BOMV01000048">
    <property type="protein sequence ID" value="GIE96606.1"/>
    <property type="molecule type" value="Genomic_DNA"/>
</dbReference>
<dbReference type="Pfam" id="PF03824">
    <property type="entry name" value="NicO"/>
    <property type="match status" value="1"/>
</dbReference>
<evidence type="ECO:0000313" key="17">
    <source>
        <dbReference type="Proteomes" id="UP000636960"/>
    </source>
</evidence>
<keyword evidence="9" id="KW-0406">Ion transport</keyword>
<keyword evidence="17" id="KW-1185">Reference proteome</keyword>
<dbReference type="RefSeq" id="WP_203782848.1">
    <property type="nucleotide sequence ID" value="NZ_BOMV01000048.1"/>
</dbReference>
<dbReference type="PANTHER" id="PTHR40659">
    <property type="entry name" value="NICKEL/COBALT EFFLUX SYSTEM RCNA"/>
    <property type="match status" value="1"/>
</dbReference>
<evidence type="ECO:0000256" key="13">
    <source>
        <dbReference type="SAM" id="MobiDB-lite"/>
    </source>
</evidence>
<feature type="transmembrane region" description="Helical" evidence="14">
    <location>
        <begin position="432"/>
        <end position="458"/>
    </location>
</feature>
<feature type="compositionally biased region" description="Basic residues" evidence="13">
    <location>
        <begin position="338"/>
        <end position="361"/>
    </location>
</feature>
<feature type="region of interest" description="Disordered" evidence="13">
    <location>
        <begin position="338"/>
        <end position="396"/>
    </location>
</feature>
<feature type="compositionally biased region" description="Basic and acidic residues" evidence="13">
    <location>
        <begin position="362"/>
        <end position="380"/>
    </location>
</feature>
<feature type="signal peptide" evidence="15">
    <location>
        <begin position="1"/>
        <end position="27"/>
    </location>
</feature>
<keyword evidence="7 14" id="KW-0812">Transmembrane</keyword>
<keyword evidence="5" id="KW-1003">Cell membrane</keyword>
<dbReference type="Proteomes" id="UP000636960">
    <property type="component" value="Unassembled WGS sequence"/>
</dbReference>
<dbReference type="PANTHER" id="PTHR40659:SF1">
    <property type="entry name" value="NICKEL_COBALT EFFLUX SYSTEM RCNA"/>
    <property type="match status" value="1"/>
</dbReference>
<evidence type="ECO:0000256" key="5">
    <source>
        <dbReference type="ARBA" id="ARBA00022475"/>
    </source>
</evidence>
<keyword evidence="6" id="KW-0533">Nickel</keyword>
<evidence type="ECO:0000256" key="8">
    <source>
        <dbReference type="ARBA" id="ARBA00022989"/>
    </source>
</evidence>
<feature type="transmembrane region" description="Helical" evidence="14">
    <location>
        <begin position="231"/>
        <end position="253"/>
    </location>
</feature>
<feature type="chain" id="PRO_5036997590" description="High-affinity nickel-transporter" evidence="15">
    <location>
        <begin position="28"/>
        <end position="511"/>
    </location>
</feature>
<evidence type="ECO:0000256" key="10">
    <source>
        <dbReference type="ARBA" id="ARBA00023112"/>
    </source>
</evidence>
<dbReference type="GO" id="GO:0005886">
    <property type="term" value="C:plasma membrane"/>
    <property type="evidence" value="ECO:0007669"/>
    <property type="project" value="UniProtKB-SubCell"/>
</dbReference>
<evidence type="ECO:0000256" key="9">
    <source>
        <dbReference type="ARBA" id="ARBA00023065"/>
    </source>
</evidence>
<dbReference type="GO" id="GO:0032025">
    <property type="term" value="P:response to cobalt ion"/>
    <property type="evidence" value="ECO:0007669"/>
    <property type="project" value="TreeGrafter"/>
</dbReference>
<keyword evidence="12" id="KW-0170">Cobalt</keyword>
<sequence>MTIRRIAVLAAAAAIGVLALPAGPAQAHPLGNFSVNTYTGLTLRTDRIDVLAAVDFAEIPTLQAKPQVEADGVAGYATAECTRLAGALTVDGLIWTVTEPTYQLTPGSAGLPTSRLGCRLSAPAQLTEPLTVRVQNAYRSGSIGWREMTAKGAGVRIEESTVPAESISDELRTYPRDPLTSPPDVREATIRTGGEGVTSSVATNQAAPTAPGPGWLAAAQRQVESALGGKLTPVVVTLAFLLAILLGAGHAALPGHGKTVMAAYFAGRRGRVRDALTVGGTVTLAHTGGVLLVGLLLSTSTALVGERLLAWLGVASGVLVVAVGVGMLVSALRSRRSPAHAHGHGHGSHHHHGLFGHHHGHTHDDHHTHDGPHHHSDSAHGHPHTHGHDGNSGGRPGGRLGLAGIGLAGGLVPSPSALVVLLGAIGLGRAGLGVLLVLAYGIGMAGTLTAVGLLLVVAQRRLGHLISRGGTTARVSGLLARLGGRISASAPTATAALVVLVGLGMGVRAVA</sequence>
<proteinExistence type="predicted"/>
<evidence type="ECO:0000256" key="15">
    <source>
        <dbReference type="SAM" id="SignalP"/>
    </source>
</evidence>
<dbReference type="AlphaFoldDB" id="A0A919MQX7"/>
<evidence type="ECO:0000256" key="14">
    <source>
        <dbReference type="SAM" id="Phobius"/>
    </source>
</evidence>
<evidence type="ECO:0000313" key="16">
    <source>
        <dbReference type="EMBL" id="GIE96606.1"/>
    </source>
</evidence>
<keyword evidence="10" id="KW-0921">Nickel transport</keyword>
<keyword evidence="3" id="KW-0171">Cobalt transport</keyword>
<keyword evidence="15" id="KW-0732">Signal</keyword>